<dbReference type="RefSeq" id="WP_255135481.1">
    <property type="nucleotide sequence ID" value="NZ_JANDBC010000003.1"/>
</dbReference>
<proteinExistence type="predicted"/>
<feature type="transmembrane region" description="Helical" evidence="1">
    <location>
        <begin position="89"/>
        <end position="112"/>
    </location>
</feature>
<sequence length="239" mass="27147">MDDLFLMLVLAHLLGDFLLQPTRWIEERRQKKWKAGPLYLHGFVHITLAFGALWLAGFSVFWYLAILIGGTHILIDPIKAFAKKKRLSFFLDQLIHLLVIALTTLIISNFNFPEISLSSVEWKVIVAFVFVTKPASILITQLLPDDWGPQPRSKEIKPAQDDNGLENAGEYIGILERLLILGFILTNNWSGIGFLLAAKSVFRFSDLQKAEQRKQTEYIMIGTLLSFSLAIVAGWWATF</sequence>
<evidence type="ECO:0000313" key="2">
    <source>
        <dbReference type="EMBL" id="MCP9292586.1"/>
    </source>
</evidence>
<feature type="transmembrane region" description="Helical" evidence="1">
    <location>
        <begin position="218"/>
        <end position="237"/>
    </location>
</feature>
<evidence type="ECO:0000256" key="1">
    <source>
        <dbReference type="SAM" id="Phobius"/>
    </source>
</evidence>
<keyword evidence="3" id="KW-1185">Reference proteome</keyword>
<feature type="transmembrane region" description="Helical" evidence="1">
    <location>
        <begin position="178"/>
        <end position="197"/>
    </location>
</feature>
<dbReference type="EMBL" id="JANDBC010000003">
    <property type="protein sequence ID" value="MCP9292586.1"/>
    <property type="molecule type" value="Genomic_DNA"/>
</dbReference>
<evidence type="ECO:0000313" key="3">
    <source>
        <dbReference type="Proteomes" id="UP001139125"/>
    </source>
</evidence>
<dbReference type="AlphaFoldDB" id="A0A9X2RFA6"/>
<dbReference type="Proteomes" id="UP001139125">
    <property type="component" value="Unassembled WGS sequence"/>
</dbReference>
<accession>A0A9X2RFA6</accession>
<gene>
    <name evidence="2" type="ORF">NM125_13440</name>
</gene>
<dbReference type="Pfam" id="PF11750">
    <property type="entry name" value="DUF3307"/>
    <property type="match status" value="1"/>
</dbReference>
<keyword evidence="1" id="KW-1133">Transmembrane helix</keyword>
<keyword evidence="1" id="KW-0472">Membrane</keyword>
<comment type="caution">
    <text evidence="2">The sequence shown here is derived from an EMBL/GenBank/DDBJ whole genome shotgun (WGS) entry which is preliminary data.</text>
</comment>
<reference evidence="2" key="1">
    <citation type="submission" date="2022-06" db="EMBL/GenBank/DDBJ databases">
        <title>Gracilimonas sp. CAU 1638 isolated from sea sediment.</title>
        <authorList>
            <person name="Kim W."/>
        </authorList>
    </citation>
    <scope>NUCLEOTIDE SEQUENCE</scope>
    <source>
        <strain evidence="2">CAU 1638</strain>
    </source>
</reference>
<keyword evidence="1" id="KW-0812">Transmembrane</keyword>
<protein>
    <submittedName>
        <fullName evidence="2">DUF3307 domain-containing protein</fullName>
    </submittedName>
</protein>
<organism evidence="2 3">
    <name type="scientific">Gracilimonas sediminicola</name>
    <dbReference type="NCBI Taxonomy" id="2952158"/>
    <lineage>
        <taxon>Bacteria</taxon>
        <taxon>Pseudomonadati</taxon>
        <taxon>Balneolota</taxon>
        <taxon>Balneolia</taxon>
        <taxon>Balneolales</taxon>
        <taxon>Balneolaceae</taxon>
        <taxon>Gracilimonas</taxon>
    </lineage>
</organism>
<dbReference type="InterPro" id="IPR021737">
    <property type="entry name" value="Phage_phiKZ_Orf197"/>
</dbReference>
<feature type="transmembrane region" description="Helical" evidence="1">
    <location>
        <begin position="43"/>
        <end position="68"/>
    </location>
</feature>
<name>A0A9X2RFA6_9BACT</name>